<evidence type="ECO:0000313" key="3">
    <source>
        <dbReference type="EMBL" id="ESZ94511.1"/>
    </source>
</evidence>
<dbReference type="GO" id="GO:0030687">
    <property type="term" value="C:preribosome, large subunit precursor"/>
    <property type="evidence" value="ECO:0007669"/>
    <property type="project" value="TreeGrafter"/>
</dbReference>
<sequence>MAKGSRSSSIKANNVALKKKVFGPVETARAERMHAKLLELIAQPKPSAKSEDVEMDVKDGEDVEEASAKDTSSKAVSPPQEKPSEEMEVDAISKVGSMSKNRISKRKVNSRKSSMTFVTYKKGKKVGGGGSQKIY</sequence>
<dbReference type="PANTHER" id="PTHR28219">
    <property type="entry name" value="UPF0642 PROTEIN YBL028C"/>
    <property type="match status" value="1"/>
</dbReference>
<reference evidence="3 4" key="1">
    <citation type="journal article" date="2014" name="Genome Announc.">
        <title>Draft genome sequence of Sclerotinia borealis, a psychrophilic plant pathogenic fungus.</title>
        <authorList>
            <person name="Mardanov A.V."/>
            <person name="Beletsky A.V."/>
            <person name="Kadnikov V.V."/>
            <person name="Ignatov A.N."/>
            <person name="Ravin N.V."/>
        </authorList>
    </citation>
    <scope>NUCLEOTIDE SEQUENCE [LARGE SCALE GENOMIC DNA]</scope>
    <source>
        <strain evidence="4">F-4157</strain>
    </source>
</reference>
<feature type="compositionally biased region" description="Basic and acidic residues" evidence="1">
    <location>
        <begin position="48"/>
        <end position="72"/>
    </location>
</feature>
<proteinExistence type="predicted"/>
<gene>
    <name evidence="3" type="ORF">SBOR_5091</name>
</gene>
<comment type="caution">
    <text evidence="3">The sequence shown here is derived from an EMBL/GenBank/DDBJ whole genome shotgun (WGS) entry which is preliminary data.</text>
</comment>
<accession>W9CF70</accession>
<dbReference type="HOGENOM" id="CLU_149452_0_0_1"/>
<evidence type="ECO:0000313" key="4">
    <source>
        <dbReference type="Proteomes" id="UP000019487"/>
    </source>
</evidence>
<evidence type="ECO:0000259" key="2">
    <source>
        <dbReference type="Pfam" id="PF10338"/>
    </source>
</evidence>
<name>W9CF70_SCLBF</name>
<dbReference type="PANTHER" id="PTHR28219:SF1">
    <property type="entry name" value="UPF0642 PROTEIN YBL028C"/>
    <property type="match status" value="1"/>
</dbReference>
<feature type="domain" description="DUF2423" evidence="2">
    <location>
        <begin position="1"/>
        <end position="44"/>
    </location>
</feature>
<keyword evidence="4" id="KW-1185">Reference proteome</keyword>
<feature type="region of interest" description="Disordered" evidence="1">
    <location>
        <begin position="43"/>
        <end position="116"/>
    </location>
</feature>
<organism evidence="3 4">
    <name type="scientific">Sclerotinia borealis (strain F-4128)</name>
    <dbReference type="NCBI Taxonomy" id="1432307"/>
    <lineage>
        <taxon>Eukaryota</taxon>
        <taxon>Fungi</taxon>
        <taxon>Dikarya</taxon>
        <taxon>Ascomycota</taxon>
        <taxon>Pezizomycotina</taxon>
        <taxon>Leotiomycetes</taxon>
        <taxon>Helotiales</taxon>
        <taxon>Sclerotiniaceae</taxon>
        <taxon>Sclerotinia</taxon>
    </lineage>
</organism>
<protein>
    <recommendedName>
        <fullName evidence="2">DUF2423 domain-containing protein</fullName>
    </recommendedName>
</protein>
<dbReference type="Pfam" id="PF10338">
    <property type="entry name" value="YBL028C_N"/>
    <property type="match status" value="1"/>
</dbReference>
<evidence type="ECO:0000256" key="1">
    <source>
        <dbReference type="SAM" id="MobiDB-lite"/>
    </source>
</evidence>
<dbReference type="InterPro" id="IPR019434">
    <property type="entry name" value="DUF2423"/>
</dbReference>
<dbReference type="OrthoDB" id="4087970at2759"/>
<dbReference type="AlphaFoldDB" id="W9CF70"/>
<dbReference type="Proteomes" id="UP000019487">
    <property type="component" value="Unassembled WGS sequence"/>
</dbReference>
<dbReference type="EMBL" id="AYSA01000240">
    <property type="protein sequence ID" value="ESZ94511.1"/>
    <property type="molecule type" value="Genomic_DNA"/>
</dbReference>